<organism evidence="6 7">
    <name type="scientific">Coemansia erecta</name>
    <dbReference type="NCBI Taxonomy" id="147472"/>
    <lineage>
        <taxon>Eukaryota</taxon>
        <taxon>Fungi</taxon>
        <taxon>Fungi incertae sedis</taxon>
        <taxon>Zoopagomycota</taxon>
        <taxon>Kickxellomycotina</taxon>
        <taxon>Kickxellomycetes</taxon>
        <taxon>Kickxellales</taxon>
        <taxon>Kickxellaceae</taxon>
        <taxon>Coemansia</taxon>
    </lineage>
</organism>
<dbReference type="InterPro" id="IPR019142">
    <property type="entry name" value="Dymeclin"/>
</dbReference>
<feature type="region of interest" description="Disordered" evidence="5">
    <location>
        <begin position="354"/>
        <end position="387"/>
    </location>
</feature>
<dbReference type="Proteomes" id="UP001149813">
    <property type="component" value="Unassembled WGS sequence"/>
</dbReference>
<evidence type="ECO:0000313" key="7">
    <source>
        <dbReference type="Proteomes" id="UP001149813"/>
    </source>
</evidence>
<keyword evidence="7" id="KW-1185">Reference proteome</keyword>
<keyword evidence="4" id="KW-0449">Lipoprotein</keyword>
<evidence type="ECO:0000256" key="5">
    <source>
        <dbReference type="SAM" id="MobiDB-lite"/>
    </source>
</evidence>
<protein>
    <recommendedName>
        <fullName evidence="2">Dymeclin</fullName>
    </recommendedName>
</protein>
<dbReference type="EMBL" id="JANBOJ010000105">
    <property type="protein sequence ID" value="KAJ1722561.1"/>
    <property type="molecule type" value="Genomic_DNA"/>
</dbReference>
<evidence type="ECO:0000256" key="2">
    <source>
        <dbReference type="ARBA" id="ARBA00015736"/>
    </source>
</evidence>
<accession>A0A9W8CSE5</accession>
<dbReference type="PANTHER" id="PTHR12895">
    <property type="entry name" value="DYMECLIN"/>
    <property type="match status" value="1"/>
</dbReference>
<feature type="compositionally biased region" description="Gly residues" evidence="5">
    <location>
        <begin position="362"/>
        <end position="377"/>
    </location>
</feature>
<feature type="compositionally biased region" description="Low complexity" evidence="5">
    <location>
        <begin position="441"/>
        <end position="463"/>
    </location>
</feature>
<evidence type="ECO:0000256" key="3">
    <source>
        <dbReference type="ARBA" id="ARBA00022707"/>
    </source>
</evidence>
<feature type="region of interest" description="Disordered" evidence="5">
    <location>
        <begin position="399"/>
        <end position="491"/>
    </location>
</feature>
<dbReference type="AlphaFoldDB" id="A0A9W8CSE5"/>
<keyword evidence="3" id="KW-0519">Myristate</keyword>
<comment type="caution">
    <text evidence="6">The sequence shown here is derived from an EMBL/GenBank/DDBJ whole genome shotgun (WGS) entry which is preliminary data.</text>
</comment>
<feature type="compositionally biased region" description="Polar residues" evidence="5">
    <location>
        <begin position="470"/>
        <end position="491"/>
    </location>
</feature>
<dbReference type="PANTHER" id="PTHR12895:SF9">
    <property type="entry name" value="DYMECLIN"/>
    <property type="match status" value="1"/>
</dbReference>
<dbReference type="GO" id="GO:0005794">
    <property type="term" value="C:Golgi apparatus"/>
    <property type="evidence" value="ECO:0007669"/>
    <property type="project" value="TreeGrafter"/>
</dbReference>
<gene>
    <name evidence="6" type="ORF">LPJ53_003021</name>
</gene>
<proteinExistence type="inferred from homology"/>
<evidence type="ECO:0000256" key="1">
    <source>
        <dbReference type="ARBA" id="ARBA00010603"/>
    </source>
</evidence>
<name>A0A9W8CSE5_9FUNG</name>
<feature type="compositionally biased region" description="Polar residues" evidence="5">
    <location>
        <begin position="399"/>
        <end position="440"/>
    </location>
</feature>
<reference evidence="6" key="1">
    <citation type="submission" date="2022-07" db="EMBL/GenBank/DDBJ databases">
        <title>Phylogenomic reconstructions and comparative analyses of Kickxellomycotina fungi.</title>
        <authorList>
            <person name="Reynolds N.K."/>
            <person name="Stajich J.E."/>
            <person name="Barry K."/>
            <person name="Grigoriev I.V."/>
            <person name="Crous P."/>
            <person name="Smith M.E."/>
        </authorList>
    </citation>
    <scope>NUCLEOTIDE SEQUENCE</scope>
    <source>
        <strain evidence="6">NBRC 32514</strain>
    </source>
</reference>
<evidence type="ECO:0000313" key="6">
    <source>
        <dbReference type="EMBL" id="KAJ1722561.1"/>
    </source>
</evidence>
<comment type="similarity">
    <text evidence="1">Belongs to the dymeclin family.</text>
</comment>
<dbReference type="Pfam" id="PF09742">
    <property type="entry name" value="Dymeclin"/>
    <property type="match status" value="2"/>
</dbReference>
<evidence type="ECO:0000256" key="4">
    <source>
        <dbReference type="ARBA" id="ARBA00023288"/>
    </source>
</evidence>
<dbReference type="OrthoDB" id="10253409at2759"/>
<dbReference type="GO" id="GO:0007030">
    <property type="term" value="P:Golgi organization"/>
    <property type="evidence" value="ECO:0007669"/>
    <property type="project" value="TreeGrafter"/>
</dbReference>
<sequence length="789" mass="85080">MGQWVEAEGYIKYLAQQLAANNALSGNLNWAMFHFVVHMRCLKTVDFLGEIEPALCSLQFVLRIMLKGLSLTLEDDRLRKVLVDRPIASGTIDLIVDKQAAHENSEVRIHAFKQTLADSSKLYQQLLHYSMLAIARMDVRRSHSQYMFYQDLVGMLLDLFVSQISVGSAVGRGNMLVQDILETVGSSRIFNIESSLAGESIRALLMNAIEAPSAPTAQGLVQSAYSYLFSRQGAQQSKLVEQYSLFLLLLLISTRPASGSKSPFLETFEQIKDMSDGSIAKSGQCGVPFRKLFGKLVSDIHCIEWTAVLQILVSRNDMFRTYVLARTDADTLMVPLLKRISAATALPIPSSFGHSHAAAGSGSSGAGAGTGGGGGAGGRKRSDSRHYTGLSTTTYVTLVSEPSNDSGNAKTQRQSSNQSAGSWGYPTSPTLGSRSQGLQHSSKSSTAAAAAATTTAKSPSTNTIPAGANGSATSTGTNATENQPAASATSVSAGQQLRQSALLPYALVPETVPYVHLYLWLDILLSLSSDTQFVEQLQRTTIDFWATSPQPLHKPALSHCLIVESMRIFQLNIMLLKDSQIHALSLGILTNVLGRSTHISTAIAQKLLKLFEMIHKRYSKIATPSSPGEQSVDELDEQGVYSQTLAVLLTLFCHLSFTNNAQFIYGLLQAREITGVFGGSPRGADGEAVERAERAAAELRVRVAYFHALVSALPSPQQAKDILSLVESVVAKGAADSATRVDLMSRAPDDDGWSAFVLPLVWELLLSSSIATVAEAKAQLLEEFENLVL</sequence>